<dbReference type="GO" id="GO:0055013">
    <property type="term" value="P:cardiac muscle cell development"/>
    <property type="evidence" value="ECO:0007669"/>
    <property type="project" value="UniProtKB-ARBA"/>
</dbReference>
<dbReference type="SMART" id="SM00409">
    <property type="entry name" value="IG"/>
    <property type="match status" value="6"/>
</dbReference>
<feature type="domain" description="Ig-like" evidence="5">
    <location>
        <begin position="142"/>
        <end position="233"/>
    </location>
</feature>
<dbReference type="InterPro" id="IPR036116">
    <property type="entry name" value="FN3_sf"/>
</dbReference>
<comment type="caution">
    <text evidence="7">The sequence shown here is derived from an EMBL/GenBank/DDBJ whole genome shotgun (WGS) entry which is preliminary data.</text>
</comment>
<dbReference type="Proteomes" id="UP001591681">
    <property type="component" value="Unassembled WGS sequence"/>
</dbReference>
<dbReference type="InterPro" id="IPR003598">
    <property type="entry name" value="Ig_sub2"/>
</dbReference>
<dbReference type="SUPFAM" id="SSF48726">
    <property type="entry name" value="Immunoglobulin"/>
    <property type="match status" value="5"/>
</dbReference>
<feature type="domain" description="Fibronectin type-III" evidence="6">
    <location>
        <begin position="363"/>
        <end position="458"/>
    </location>
</feature>
<dbReference type="InterPro" id="IPR036179">
    <property type="entry name" value="Ig-like_dom_sf"/>
</dbReference>
<dbReference type="FunFam" id="2.60.40.10:FF:000029">
    <property type="entry name" value="Myomesin 1"/>
    <property type="match status" value="2"/>
</dbReference>
<evidence type="ECO:0008006" key="9">
    <source>
        <dbReference type="Google" id="ProtNLM"/>
    </source>
</evidence>
<organism evidence="7 8">
    <name type="scientific">Coilia grayii</name>
    <name type="common">Gray's grenadier anchovy</name>
    <dbReference type="NCBI Taxonomy" id="363190"/>
    <lineage>
        <taxon>Eukaryota</taxon>
        <taxon>Metazoa</taxon>
        <taxon>Chordata</taxon>
        <taxon>Craniata</taxon>
        <taxon>Vertebrata</taxon>
        <taxon>Euteleostomi</taxon>
        <taxon>Actinopterygii</taxon>
        <taxon>Neopterygii</taxon>
        <taxon>Teleostei</taxon>
        <taxon>Clupei</taxon>
        <taxon>Clupeiformes</taxon>
        <taxon>Clupeoidei</taxon>
        <taxon>Engraulidae</taxon>
        <taxon>Coilinae</taxon>
        <taxon>Coilia</taxon>
    </lineage>
</organism>
<dbReference type="EMBL" id="JBHFQA010000017">
    <property type="protein sequence ID" value="KAL2084759.1"/>
    <property type="molecule type" value="Genomic_DNA"/>
</dbReference>
<evidence type="ECO:0000256" key="4">
    <source>
        <dbReference type="SAM" id="MobiDB-lite"/>
    </source>
</evidence>
<dbReference type="FunFam" id="2.60.40.10:FF:000197">
    <property type="entry name" value="Myomesin 1"/>
    <property type="match status" value="1"/>
</dbReference>
<dbReference type="InterPro" id="IPR013098">
    <property type="entry name" value="Ig_I-set"/>
</dbReference>
<feature type="domain" description="Ig-like" evidence="5">
    <location>
        <begin position="1109"/>
        <end position="1191"/>
    </location>
</feature>
<dbReference type="InterPro" id="IPR050964">
    <property type="entry name" value="Striated_Muscle_Regulatory"/>
</dbReference>
<dbReference type="FunFam" id="2.60.40.10:FF:000233">
    <property type="entry name" value="Myomesin 1"/>
    <property type="match status" value="1"/>
</dbReference>
<feature type="region of interest" description="Disordered" evidence="4">
    <location>
        <begin position="571"/>
        <end position="598"/>
    </location>
</feature>
<dbReference type="FunFam" id="2.60.40.10:FF:000179">
    <property type="entry name" value="Myomesin 2"/>
    <property type="match status" value="1"/>
</dbReference>
<feature type="domain" description="Fibronectin type-III" evidence="6">
    <location>
        <begin position="592"/>
        <end position="685"/>
    </location>
</feature>
<feature type="domain" description="Fibronectin type-III" evidence="6">
    <location>
        <begin position="691"/>
        <end position="785"/>
    </location>
</feature>
<sequence length="1425" mass="161452">MATKVVTYRCQEEQTSQMGQSMELSSQIKKKKFTSSDEEASYSDFYPIIPADVMSVKELLPAPTFPRHRTWEVLKETLDMDEVREREEWTLFGNEAEKIEIDVLRNQQLIRTRLDRMALRQELKKKQMVHMKYLEDLSMKRPDFPIPLRPHTVWEGMAVKLSCTVQGSPVPKLTWYKDGIPLSKTIQPWRYNLVQTFGLNTLEIRRCCAEDAGEYKVVAKSSLGEATTFATLHINRYVGPQAGLEVSQMLTPALQQEALFGVTFAPTFAKEGETLTLRCSFTDPLLPFQQDVTWFRDGVQLKPSSHLELQTALTSTSLCLRVVHKEHEGLYKVRLRTCEGYTEHSAYVFVKDAPAAVLGAPGSPLHVEVSDVNRDYVFLRWQPPSADGAYPVQGYFIERCNIGVGEWVRCNKVVQKPCYYPVMGLSDATMYQFRVCAVNQAGVGRPSKATEPVLTSDPNEPSRTMVVKVDRGREIIITKDQLESQIRVPFPPTGVRVCELSDTYAVLCWDEPEPRGKELLTFNVERSVEGKNRWHLASLDMVVSSPRFIAFDLEKGVSYNFRVRSVNKYGLSDPSEPSAPVSLGKAEASPPAPKGVQATRDTDSSVLLQWAEPKDKQGIMGYYLYYSEVGKTDWRTINNKPVTGNRFIVHGLTRGKQYEFLVKSVGRAGNSKYSEESEPILVKSAIYVPSPPSAIALLHCSGSEMLLSWRAPSWDGGSPVRGYYLDRRAKAQSTWCEDNVKPVTERLYRVSNLLEGQYYQFRVFAANIVGIGKQSKPSEFFLCEEWTMPEPGCPYDLEVREIRKNSLVVLWAEPMYQGQSEISGYIVELSEGAESEDWKPVNEEPTLKTHLKVSGLTSGQTYRLRVSAVNEAGVGMASLPTEPITAQTKPGTKEVEIGVDNDGFIFMAFESDVMDKGNEFVWSKNYSEAIDASRARLETKNNRSILTFNEATEEDLGLYTVVLSEHSEVSSSYNFTAEDLERLRELAWHIRNPLIELKSGWNVDVSEEGNVRLWLQTEPLSNDAELHLILNDREISSTPARKVNFDKASGLLEILFEQLTRDDEGSYTAQLRDGRAKNQFTLVFVDKKFQQTLAKSQANRRNWKRKAGPHFEKFLSWVVTQDCEMIMTCKVTNLNKDSKVTWYKDGVELKQAVTEPSGLSTLTIPQVTKGEAGVYRVVVSDSRGEDESVLELLDEEFDRVMQALSKLCALSAGELRVQSTADGFKLYCSMKYYLSYLQTSWHFKNRRIDLDERMKPGSSMLKLWIEIFHPTESDKGKYVLEMFDGKETHTRSLDLSGRAFDDALLEYQRLKQVAVAERNRARVTKGLPDVVAIMERKSLCLTCFCDGDPAPEMFWLKNDREVVTRDQYHIAKEHKCTTLTISTVTMEDSGNYSVFVRNQHGSETVNVTVSVYKRGEQPPADAVEL</sequence>
<keyword evidence="3" id="KW-0393">Immunoglobulin domain</keyword>
<dbReference type="PANTHER" id="PTHR13817">
    <property type="entry name" value="TITIN"/>
    <property type="match status" value="1"/>
</dbReference>
<dbReference type="FunFam" id="2.60.40.10:FF:000192">
    <property type="entry name" value="Myomesin 1"/>
    <property type="match status" value="1"/>
</dbReference>
<feature type="domain" description="Fibronectin type-III" evidence="6">
    <location>
        <begin position="491"/>
        <end position="586"/>
    </location>
</feature>
<evidence type="ECO:0000313" key="8">
    <source>
        <dbReference type="Proteomes" id="UP001591681"/>
    </source>
</evidence>
<dbReference type="PROSITE" id="PS50853">
    <property type="entry name" value="FN3"/>
    <property type="match status" value="5"/>
</dbReference>
<dbReference type="SUPFAM" id="SSF49265">
    <property type="entry name" value="Fibronectin type III"/>
    <property type="match status" value="3"/>
</dbReference>
<dbReference type="Pfam" id="PF00041">
    <property type="entry name" value="fn3"/>
    <property type="match status" value="5"/>
</dbReference>
<dbReference type="SMART" id="SM00060">
    <property type="entry name" value="FN3"/>
    <property type="match status" value="5"/>
</dbReference>
<keyword evidence="8" id="KW-1185">Reference proteome</keyword>
<gene>
    <name evidence="7" type="ORF">ACEWY4_020277</name>
</gene>
<dbReference type="Gene3D" id="2.60.40.10">
    <property type="entry name" value="Immunoglobulins"/>
    <property type="match status" value="12"/>
</dbReference>
<feature type="domain" description="Ig-like" evidence="5">
    <location>
        <begin position="252"/>
        <end position="349"/>
    </location>
</feature>
<dbReference type="InterPro" id="IPR013783">
    <property type="entry name" value="Ig-like_fold"/>
</dbReference>
<dbReference type="CDD" id="cd00096">
    <property type="entry name" value="Ig"/>
    <property type="match status" value="1"/>
</dbReference>
<evidence type="ECO:0000259" key="6">
    <source>
        <dbReference type="PROSITE" id="PS50853"/>
    </source>
</evidence>
<dbReference type="Pfam" id="PF07679">
    <property type="entry name" value="I-set"/>
    <property type="match status" value="4"/>
</dbReference>
<dbReference type="SMART" id="SM00408">
    <property type="entry name" value="IGc2"/>
    <property type="match status" value="4"/>
</dbReference>
<dbReference type="InterPro" id="IPR007110">
    <property type="entry name" value="Ig-like_dom"/>
</dbReference>
<dbReference type="GO" id="GO:0005198">
    <property type="term" value="F:structural molecule activity"/>
    <property type="evidence" value="ECO:0007669"/>
    <property type="project" value="UniProtKB-ARBA"/>
</dbReference>
<name>A0ABD1JDD6_9TELE</name>
<evidence type="ECO:0000259" key="5">
    <source>
        <dbReference type="PROSITE" id="PS50835"/>
    </source>
</evidence>
<keyword evidence="2" id="KW-0514">Muscle protein</keyword>
<evidence type="ECO:0000313" key="7">
    <source>
        <dbReference type="EMBL" id="KAL2084759.1"/>
    </source>
</evidence>
<feature type="domain" description="Ig-like" evidence="5">
    <location>
        <begin position="1328"/>
        <end position="1410"/>
    </location>
</feature>
<evidence type="ECO:0000256" key="3">
    <source>
        <dbReference type="ARBA" id="ARBA00023319"/>
    </source>
</evidence>
<dbReference type="PROSITE" id="PS50835">
    <property type="entry name" value="IG_LIKE"/>
    <property type="match status" value="4"/>
</dbReference>
<dbReference type="PRINTS" id="PR00014">
    <property type="entry name" value="FNTYPEIII"/>
</dbReference>
<reference evidence="7 8" key="1">
    <citation type="submission" date="2024-09" db="EMBL/GenBank/DDBJ databases">
        <title>A chromosome-level genome assembly of Gray's grenadier anchovy, Coilia grayii.</title>
        <authorList>
            <person name="Fu Z."/>
        </authorList>
    </citation>
    <scope>NUCLEOTIDE SEQUENCE [LARGE SCALE GENOMIC DNA]</scope>
    <source>
        <strain evidence="7">G4</strain>
        <tissue evidence="7">Muscle</tissue>
    </source>
</reference>
<evidence type="ECO:0000256" key="2">
    <source>
        <dbReference type="ARBA" id="ARBA00023179"/>
    </source>
</evidence>
<feature type="domain" description="Fibronectin type-III" evidence="6">
    <location>
        <begin position="793"/>
        <end position="891"/>
    </location>
</feature>
<dbReference type="GO" id="GO:0003007">
    <property type="term" value="P:heart morphogenesis"/>
    <property type="evidence" value="ECO:0007669"/>
    <property type="project" value="UniProtKB-ARBA"/>
</dbReference>
<accession>A0ABD1JDD6</accession>
<evidence type="ECO:0000256" key="1">
    <source>
        <dbReference type="ARBA" id="ARBA00022737"/>
    </source>
</evidence>
<dbReference type="PANTHER" id="PTHR13817:SF89">
    <property type="entry name" value="MYOMESIN-3"/>
    <property type="match status" value="1"/>
</dbReference>
<dbReference type="FunFam" id="2.60.40.10:FF:000107">
    <property type="entry name" value="Myosin, light chain kinase a"/>
    <property type="match status" value="1"/>
</dbReference>
<dbReference type="CDD" id="cd00063">
    <property type="entry name" value="FN3"/>
    <property type="match status" value="5"/>
</dbReference>
<dbReference type="InterPro" id="IPR003599">
    <property type="entry name" value="Ig_sub"/>
</dbReference>
<keyword evidence="1" id="KW-0677">Repeat</keyword>
<proteinExistence type="predicted"/>
<protein>
    <recommendedName>
        <fullName evidence="9">Myomesin 3</fullName>
    </recommendedName>
</protein>
<dbReference type="InterPro" id="IPR003961">
    <property type="entry name" value="FN3_dom"/>
</dbReference>
<dbReference type="FunFam" id="2.60.40.10:FF:000069">
    <property type="entry name" value="Alpha-protein kinase 3"/>
    <property type="match status" value="1"/>
</dbReference>